<dbReference type="EMBL" id="MG198784">
    <property type="protein sequence ID" value="ATW59093.1"/>
    <property type="molecule type" value="Genomic_DNA"/>
</dbReference>
<protein>
    <submittedName>
        <fullName evidence="1">Uncharacterized protein</fullName>
    </submittedName>
</protein>
<dbReference type="Proteomes" id="UP000241392">
    <property type="component" value="Segment"/>
</dbReference>
<keyword evidence="2" id="KW-1185">Reference proteome</keyword>
<accession>A0A2H4PA36</accession>
<sequence>MTHDAVNHPSHYTSHPSGVECLHITRHLQFDPGNATKYVWRADLKTGVSGVQDLLKAEFYLEDHLAEFGGQIIVPDKAADLIHVVLESEIRLYGTDHPRCQYWGALLVGGAVQAVVEVRRLIALSEEAQP</sequence>
<evidence type="ECO:0000313" key="2">
    <source>
        <dbReference type="Proteomes" id="UP000241392"/>
    </source>
</evidence>
<proteinExistence type="predicted"/>
<evidence type="ECO:0000313" key="1">
    <source>
        <dbReference type="EMBL" id="ATW59093.1"/>
    </source>
</evidence>
<name>A0A2H4PA36_9CAUD</name>
<organism evidence="1 2">
    <name type="scientific">Gordonia phage Gustav</name>
    <dbReference type="NCBI Taxonomy" id="2047872"/>
    <lineage>
        <taxon>Viruses</taxon>
        <taxon>Duplodnaviria</taxon>
        <taxon>Heunggongvirae</taxon>
        <taxon>Uroviricota</taxon>
        <taxon>Caudoviricetes</taxon>
        <taxon>Gustavvirus</taxon>
        <taxon>Gustavvirus gustav</taxon>
    </lineage>
</organism>
<dbReference type="InterPro" id="IPR021739">
    <property type="entry name" value="SaV-like"/>
</dbReference>
<dbReference type="Pfam" id="PF11753">
    <property type="entry name" value="DUF3310"/>
    <property type="match status" value="1"/>
</dbReference>
<reference evidence="2" key="1">
    <citation type="submission" date="2017-10" db="EMBL/GenBank/DDBJ databases">
        <authorList>
            <person name="Banno H."/>
            <person name="Chua N.-H."/>
        </authorList>
    </citation>
    <scope>NUCLEOTIDE SEQUENCE [LARGE SCALE GENOMIC DNA]</scope>
</reference>
<gene>
    <name evidence="1" type="ORF">PHIRE_GUSTAV_33</name>
</gene>
<dbReference type="OrthoDB" id="16458at10239"/>